<dbReference type="Pfam" id="PF08578">
    <property type="entry name" value="DUF1765"/>
    <property type="match status" value="1"/>
</dbReference>
<dbReference type="EMBL" id="GIBP01003793">
    <property type="protein sequence ID" value="NDV32762.1"/>
    <property type="molecule type" value="Transcribed_RNA"/>
</dbReference>
<dbReference type="PANTHER" id="PTHR35397">
    <property type="entry name" value="C2 DOMAIN-CONTAINING PROTEIN-RELATED"/>
    <property type="match status" value="1"/>
</dbReference>
<reference evidence="1" key="1">
    <citation type="journal article" date="2020" name="J. Eukaryot. Microbiol.">
        <title>De novo Sequencing, Assembly and Annotation of the Transcriptome for the Free-Living Testate Amoeba Arcella intermedia.</title>
        <authorList>
            <person name="Ribeiro G.M."/>
            <person name="Porfirio-Sousa A.L."/>
            <person name="Maurer-Alcala X.X."/>
            <person name="Katz L.A."/>
            <person name="Lahr D.J.G."/>
        </authorList>
    </citation>
    <scope>NUCLEOTIDE SEQUENCE</scope>
</reference>
<proteinExistence type="predicted"/>
<protein>
    <submittedName>
        <fullName evidence="1">Uncharacterized protein</fullName>
    </submittedName>
</protein>
<accession>A0A6B2L778</accession>
<dbReference type="AlphaFoldDB" id="A0A6B2L778"/>
<evidence type="ECO:0000313" key="1">
    <source>
        <dbReference type="EMBL" id="NDV32760.1"/>
    </source>
</evidence>
<dbReference type="InterPro" id="IPR013887">
    <property type="entry name" value="UPF0592"/>
</dbReference>
<name>A0A6B2L778_9EUKA</name>
<sequence length="338" mass="40507">MNWLTPKSIFLMTFIKNWVEHVETIFTSPVFISFYKNTAKMINPQKYICWRAIPGYPQILELFLHILRDRPRFGTHFIAACKAMLHSEPLLINYYNRVVLSRTPLFSFSQVSTTLVRIQSWMQEFQKMNKPLTSRFDWKYFCCALDVLISIDHHQVLQKILTLFFEVSDVFTGDLRKTILSDFLFKKYFFRFFLHWDEITRNYFHQFLLWRAIRMKISQLSLPKSFENMSFIGKDLVLKTFQNVDPDIEMNSDLAMLGKIQCYIQVIKEQVKDPLGETYEKSLETYVPRAIAEYEFFVAKYKEWEDKDNKEWRLLPLVFLDAKRRSSLHPNLTSERPT</sequence>
<dbReference type="EMBL" id="GIBP01003791">
    <property type="protein sequence ID" value="NDV32760.1"/>
    <property type="molecule type" value="Transcribed_RNA"/>
</dbReference>
<organism evidence="1">
    <name type="scientific">Arcella intermedia</name>
    <dbReference type="NCBI Taxonomy" id="1963864"/>
    <lineage>
        <taxon>Eukaryota</taxon>
        <taxon>Amoebozoa</taxon>
        <taxon>Tubulinea</taxon>
        <taxon>Elardia</taxon>
        <taxon>Arcellinida</taxon>
        <taxon>Sphaerothecina</taxon>
        <taxon>Arcellidae</taxon>
        <taxon>Arcella</taxon>
    </lineage>
</organism>